<feature type="domain" description="Xrn1 helical" evidence="2">
    <location>
        <begin position="339"/>
        <end position="436"/>
    </location>
</feature>
<dbReference type="PANTHER" id="PTHR12341">
    <property type="entry name" value="5'-&gt;3' EXORIBONUCLEASE"/>
    <property type="match status" value="1"/>
</dbReference>
<feature type="compositionally biased region" description="Polar residues" evidence="1">
    <location>
        <begin position="11"/>
        <end position="27"/>
    </location>
</feature>
<feature type="domain" description="Xrn1 helical" evidence="2">
    <location>
        <begin position="105"/>
        <end position="204"/>
    </location>
</feature>
<dbReference type="GO" id="GO:0003723">
    <property type="term" value="F:RNA binding"/>
    <property type="evidence" value="ECO:0000318"/>
    <property type="project" value="GO_Central"/>
</dbReference>
<dbReference type="AlphaFoldDB" id="A0A2A6B679"/>
<dbReference type="PANTHER" id="PTHR12341:SF7">
    <property type="entry name" value="5'-3' EXORIBONUCLEASE 1"/>
    <property type="match status" value="1"/>
</dbReference>
<evidence type="ECO:0000313" key="3">
    <source>
        <dbReference type="EnsemblMetazoa" id="PPA35445.1"/>
    </source>
</evidence>
<dbReference type="InterPro" id="IPR041412">
    <property type="entry name" value="Xrn1_helical"/>
</dbReference>
<dbReference type="GO" id="GO:0004534">
    <property type="term" value="F:5'-3' RNA exonuclease activity"/>
    <property type="evidence" value="ECO:0000318"/>
    <property type="project" value="GO_Central"/>
</dbReference>
<sequence length="506" mass="56856">QGTQFHDDDMSTASDGANSGDTEAAFQSSDDDDSSPALPSSRGGPSQGVLADGGIGGAADLLAQLKDEFADQPAALQFRDMDDAEFENKVDKCWSRSINNDFKRHKKRYYNEKLKMGNISKGQLREQAEDYVRAIQWNLHYYYHGCCSWNWYFRHHYAPYISDVLDFTEMSMGFEMSTPFLPFEQLLAVLPAASSDCLPRPLRDHTVEKVIAKDHTVEKVITDVECETEGFRDHKAPAVIENVIVKVECEAGSALDHNAPEAKVKVRGHETNDSGYTEIFLQDRYSDNVRVAPENTVIGKSSRMEKKAKFKPISERDNPIQCDHLSSEIDVKMVIPSEADLMCNPESTIADFYPTDFRTDLNGKKNDWEAVVLIPFIDEKRLLDAIIEKEPTLTDEDRARNVHGPHLLFTTKEAPENGNWCSRVEIEKDTFRIPIKKVVHGLLPNVKLDVFFPGFPTMKHLPHKGELKEAHVKFAGTGGMMGPEGMMPGSAIECVGTDYRTVETKQ</sequence>
<evidence type="ECO:0000259" key="2">
    <source>
        <dbReference type="Pfam" id="PF17846"/>
    </source>
</evidence>
<dbReference type="EnsemblMetazoa" id="PPA35445.1">
    <property type="protein sequence ID" value="PPA35445.1"/>
    <property type="gene ID" value="WBGene00273814"/>
</dbReference>
<evidence type="ECO:0000313" key="4">
    <source>
        <dbReference type="Proteomes" id="UP000005239"/>
    </source>
</evidence>
<dbReference type="GO" id="GO:0005634">
    <property type="term" value="C:nucleus"/>
    <property type="evidence" value="ECO:0000318"/>
    <property type="project" value="GO_Central"/>
</dbReference>
<accession>A0A2A6B679</accession>
<feature type="region of interest" description="Disordered" evidence="1">
    <location>
        <begin position="1"/>
        <end position="50"/>
    </location>
</feature>
<dbReference type="GO" id="GO:0000956">
    <property type="term" value="P:nuclear-transcribed mRNA catabolic process"/>
    <property type="evidence" value="ECO:0000318"/>
    <property type="project" value="GO_Central"/>
</dbReference>
<accession>A0A8R1URQ9</accession>
<dbReference type="Proteomes" id="UP000005239">
    <property type="component" value="Unassembled WGS sequence"/>
</dbReference>
<keyword evidence="4" id="KW-1185">Reference proteome</keyword>
<protein>
    <recommendedName>
        <fullName evidence="2">Xrn1 helical domain-containing protein</fullName>
    </recommendedName>
</protein>
<dbReference type="Gene3D" id="1.25.40.1050">
    <property type="match status" value="2"/>
</dbReference>
<gene>
    <name evidence="3" type="primary">WBGene00273814</name>
</gene>
<evidence type="ECO:0000256" key="1">
    <source>
        <dbReference type="SAM" id="MobiDB-lite"/>
    </source>
</evidence>
<organism evidence="3 4">
    <name type="scientific">Pristionchus pacificus</name>
    <name type="common">Parasitic nematode worm</name>
    <dbReference type="NCBI Taxonomy" id="54126"/>
    <lineage>
        <taxon>Eukaryota</taxon>
        <taxon>Metazoa</taxon>
        <taxon>Ecdysozoa</taxon>
        <taxon>Nematoda</taxon>
        <taxon>Chromadorea</taxon>
        <taxon>Rhabditida</taxon>
        <taxon>Rhabditina</taxon>
        <taxon>Diplogasteromorpha</taxon>
        <taxon>Diplogasteroidea</taxon>
        <taxon>Neodiplogasteridae</taxon>
        <taxon>Pristionchus</taxon>
    </lineage>
</organism>
<dbReference type="InterPro" id="IPR027073">
    <property type="entry name" value="5_3_exoribonuclease"/>
</dbReference>
<proteinExistence type="predicted"/>
<dbReference type="OrthoDB" id="372487at2759"/>
<reference evidence="3" key="2">
    <citation type="submission" date="2022-06" db="UniProtKB">
        <authorList>
            <consortium name="EnsemblMetazoa"/>
        </authorList>
    </citation>
    <scope>IDENTIFICATION</scope>
    <source>
        <strain evidence="3">PS312</strain>
    </source>
</reference>
<dbReference type="GO" id="GO:0016075">
    <property type="term" value="P:rRNA catabolic process"/>
    <property type="evidence" value="ECO:0000318"/>
    <property type="project" value="GO_Central"/>
</dbReference>
<dbReference type="Pfam" id="PF17846">
    <property type="entry name" value="XRN_M"/>
    <property type="match status" value="2"/>
</dbReference>
<reference evidence="4" key="1">
    <citation type="journal article" date="2008" name="Nat. Genet.">
        <title>The Pristionchus pacificus genome provides a unique perspective on nematode lifestyle and parasitism.</title>
        <authorList>
            <person name="Dieterich C."/>
            <person name="Clifton S.W."/>
            <person name="Schuster L.N."/>
            <person name="Chinwalla A."/>
            <person name="Delehaunty K."/>
            <person name="Dinkelacker I."/>
            <person name="Fulton L."/>
            <person name="Fulton R."/>
            <person name="Godfrey J."/>
            <person name="Minx P."/>
            <person name="Mitreva M."/>
            <person name="Roeseler W."/>
            <person name="Tian H."/>
            <person name="Witte H."/>
            <person name="Yang S.P."/>
            <person name="Wilson R.K."/>
            <person name="Sommer R.J."/>
        </authorList>
    </citation>
    <scope>NUCLEOTIDE SEQUENCE [LARGE SCALE GENOMIC DNA]</scope>
    <source>
        <strain evidence="4">PS312</strain>
    </source>
</reference>
<name>A0A2A6B679_PRIPA</name>